<reference evidence="1" key="2">
    <citation type="journal article" date="2021" name="PeerJ">
        <title>Extensive microbial diversity within the chicken gut microbiome revealed by metagenomics and culture.</title>
        <authorList>
            <person name="Gilroy R."/>
            <person name="Ravi A."/>
            <person name="Getino M."/>
            <person name="Pursley I."/>
            <person name="Horton D.L."/>
            <person name="Alikhan N.F."/>
            <person name="Baker D."/>
            <person name="Gharbi K."/>
            <person name="Hall N."/>
            <person name="Watson M."/>
            <person name="Adriaenssens E.M."/>
            <person name="Foster-Nyarko E."/>
            <person name="Jarju S."/>
            <person name="Secka A."/>
            <person name="Antonio M."/>
            <person name="Oren A."/>
            <person name="Chaudhuri R.R."/>
            <person name="La Ragione R."/>
            <person name="Hildebrand F."/>
            <person name="Pallen M.J."/>
        </authorList>
    </citation>
    <scope>NUCLEOTIDE SEQUENCE</scope>
    <source>
        <strain evidence="1">ChiBcec16-1751</strain>
    </source>
</reference>
<evidence type="ECO:0000313" key="1">
    <source>
        <dbReference type="EMBL" id="HIS64823.1"/>
    </source>
</evidence>
<dbReference type="Proteomes" id="UP000886741">
    <property type="component" value="Unassembled WGS sequence"/>
</dbReference>
<dbReference type="EMBL" id="DVJJ01000082">
    <property type="protein sequence ID" value="HIS64823.1"/>
    <property type="molecule type" value="Genomic_DNA"/>
</dbReference>
<protein>
    <submittedName>
        <fullName evidence="1">Lactate dehydrogenase</fullName>
    </submittedName>
</protein>
<organism evidence="1 2">
    <name type="scientific">Candidatus Avoscillospira avistercoris</name>
    <dbReference type="NCBI Taxonomy" id="2840707"/>
    <lineage>
        <taxon>Bacteria</taxon>
        <taxon>Bacillati</taxon>
        <taxon>Bacillota</taxon>
        <taxon>Clostridia</taxon>
        <taxon>Eubacteriales</taxon>
        <taxon>Oscillospiraceae</taxon>
        <taxon>Oscillospiraceae incertae sedis</taxon>
        <taxon>Candidatus Avoscillospira</taxon>
    </lineage>
</organism>
<proteinExistence type="predicted"/>
<dbReference type="SUPFAM" id="SSF51735">
    <property type="entry name" value="NAD(P)-binding Rossmann-fold domains"/>
    <property type="match status" value="1"/>
</dbReference>
<sequence length="412" mass="45086">MIPCYTWRGICCADLGGRLPEGAVPTSTPFDPLVLLVHRDPLHSRGIYAVTTPAEVMEPEGPGLLLPPPTGCLDPDLDPVILAHGATVLNTAFDRCFEILERFLHPKTMGLRLTVAGLGDVGGTVLTGLTLLGDCIEEIGVFDFYEPLMHRYCLELNQVLSTYDGRKMPHIVARSAEALFDCDVFLFTASKAVPPVGSEVKDVRMVQYGANRDLLRDYARQARETGFCGLFCQISDPVDHLARSVFLNSNRTDDGTLDFRGLLPEQIQGYGLGVMEARAKFYARKRGLDEDRVAVFGPHGQSLIVANDVGDGYDHALSCALTKDTVTANLAVRELGFKPYIAPGLSSAAISILRTVTGQWHPGALPLDGAYLGCYSRLTKKGPQLLRRPLHPTLYSRIEAVHKALREFDYDG</sequence>
<gene>
    <name evidence="1" type="ORF">IAA83_05565</name>
</gene>
<accession>A0A9D1JTL0</accession>
<dbReference type="Gene3D" id="3.40.50.720">
    <property type="entry name" value="NAD(P)-binding Rossmann-like Domain"/>
    <property type="match status" value="1"/>
</dbReference>
<reference evidence="1" key="1">
    <citation type="submission" date="2020-10" db="EMBL/GenBank/DDBJ databases">
        <authorList>
            <person name="Gilroy R."/>
        </authorList>
    </citation>
    <scope>NUCLEOTIDE SEQUENCE</scope>
    <source>
        <strain evidence="1">ChiBcec16-1751</strain>
    </source>
</reference>
<dbReference type="AlphaFoldDB" id="A0A9D1JTL0"/>
<dbReference type="InterPro" id="IPR036291">
    <property type="entry name" value="NAD(P)-bd_dom_sf"/>
</dbReference>
<comment type="caution">
    <text evidence="1">The sequence shown here is derived from an EMBL/GenBank/DDBJ whole genome shotgun (WGS) entry which is preliminary data.</text>
</comment>
<evidence type="ECO:0000313" key="2">
    <source>
        <dbReference type="Proteomes" id="UP000886741"/>
    </source>
</evidence>
<name>A0A9D1JTL0_9FIRM</name>